<evidence type="ECO:0008006" key="6">
    <source>
        <dbReference type="Google" id="ProtNLM"/>
    </source>
</evidence>
<evidence type="ECO:0000256" key="3">
    <source>
        <dbReference type="SAM" id="MobiDB-lite"/>
    </source>
</evidence>
<dbReference type="OrthoDB" id="2373480at2759"/>
<dbReference type="Pfam" id="PF03583">
    <property type="entry name" value="LIP"/>
    <property type="match status" value="1"/>
</dbReference>
<dbReference type="InterPro" id="IPR029058">
    <property type="entry name" value="AB_hydrolase_fold"/>
</dbReference>
<dbReference type="VEuPathDB" id="FungiDB:ASPVEDRAFT_57488"/>
<evidence type="ECO:0000313" key="4">
    <source>
        <dbReference type="EMBL" id="OJJ08376.1"/>
    </source>
</evidence>
<dbReference type="PANTHER" id="PTHR34853:SF5">
    <property type="entry name" value="LIP-DOMAIN-CONTAINING PROTEIN-RELATED"/>
    <property type="match status" value="1"/>
</dbReference>
<proteinExistence type="inferred from homology"/>
<dbReference type="RefSeq" id="XP_040674138.1">
    <property type="nucleotide sequence ID" value="XM_040815344.1"/>
</dbReference>
<protein>
    <recommendedName>
        <fullName evidence="6">Lipase</fullName>
    </recommendedName>
</protein>
<dbReference type="Gene3D" id="3.40.50.1820">
    <property type="entry name" value="alpha/beta hydrolase"/>
    <property type="match status" value="1"/>
</dbReference>
<dbReference type="InterPro" id="IPR005152">
    <property type="entry name" value="Lipase_secreted"/>
</dbReference>
<dbReference type="Proteomes" id="UP000184073">
    <property type="component" value="Unassembled WGS sequence"/>
</dbReference>
<dbReference type="GO" id="GO:0016042">
    <property type="term" value="P:lipid catabolic process"/>
    <property type="evidence" value="ECO:0007669"/>
    <property type="project" value="UniProtKB-UniRule"/>
</dbReference>
<name>A0A1L9Q3Q8_ASPVE</name>
<keyword evidence="5" id="KW-1185">Reference proteome</keyword>
<dbReference type="GeneID" id="63730855"/>
<dbReference type="AlphaFoldDB" id="A0A1L9Q3Q8"/>
<dbReference type="EMBL" id="KV878139">
    <property type="protein sequence ID" value="OJJ08376.1"/>
    <property type="molecule type" value="Genomic_DNA"/>
</dbReference>
<keyword evidence="1" id="KW-0378">Hydrolase</keyword>
<feature type="region of interest" description="Disordered" evidence="3">
    <location>
        <begin position="1"/>
        <end position="23"/>
    </location>
</feature>
<evidence type="ECO:0000256" key="2">
    <source>
        <dbReference type="PIRNR" id="PIRNR029171"/>
    </source>
</evidence>
<dbReference type="PIRSF" id="PIRSF029171">
    <property type="entry name" value="Esterase_LipA"/>
    <property type="match status" value="1"/>
</dbReference>
<sequence length="422" mass="46345">MAGPERYPKAQASDAPTLPSKDPFYTPEAADWADRELGEVLDSRQVNIDISAIPAIGEYEAFQLLYVTSDLNKEKTTSVTTIVVPQGANMSRILSYQIAYDAPDVNCSPSYGLQPGANAAATPFTRDQMNLIAGILEDDGPPPVLNMADYEGSNAPFTVGPQSAYQTLDSIRAATDSGNITGIDPAAETVLFGYSGGGYASEWAVELHQTYQENPVNIIGAAIGGPPTNIIQTYKNVNTKYSPLNVWAMLGVMNAIPEINKTMDEDLRQAHKTQFLSRRQRCSEVELPPMKTYANINWWFKHGNSFLTTFERELTEIGVLGNHITAETAPKFPLYIFQGGIDFVTAPYSDTVALKDKFCEAGTPVTMYKWKLRDHIPTSICGSPWAMQWIRKVFNRQELEDSCNGPINEVPLSLSGKCPPPV</sequence>
<dbReference type="Gene3D" id="1.10.260.130">
    <property type="match status" value="1"/>
</dbReference>
<evidence type="ECO:0000313" key="5">
    <source>
        <dbReference type="Proteomes" id="UP000184073"/>
    </source>
</evidence>
<organism evidence="4 5">
    <name type="scientific">Aspergillus versicolor CBS 583.65</name>
    <dbReference type="NCBI Taxonomy" id="1036611"/>
    <lineage>
        <taxon>Eukaryota</taxon>
        <taxon>Fungi</taxon>
        <taxon>Dikarya</taxon>
        <taxon>Ascomycota</taxon>
        <taxon>Pezizomycotina</taxon>
        <taxon>Eurotiomycetes</taxon>
        <taxon>Eurotiomycetidae</taxon>
        <taxon>Eurotiales</taxon>
        <taxon>Aspergillaceae</taxon>
        <taxon>Aspergillus</taxon>
        <taxon>Aspergillus subgen. Nidulantes</taxon>
    </lineage>
</organism>
<evidence type="ECO:0000256" key="1">
    <source>
        <dbReference type="ARBA" id="ARBA00022801"/>
    </source>
</evidence>
<comment type="similarity">
    <text evidence="2">Belongs to the AB hydrolase superfamily. Lipase family.</text>
</comment>
<dbReference type="SUPFAM" id="SSF53474">
    <property type="entry name" value="alpha/beta-Hydrolases"/>
    <property type="match status" value="1"/>
</dbReference>
<accession>A0A1L9Q3Q8</accession>
<dbReference type="PANTHER" id="PTHR34853">
    <property type="match status" value="1"/>
</dbReference>
<gene>
    <name evidence="4" type="ORF">ASPVEDRAFT_57488</name>
</gene>
<reference evidence="5" key="1">
    <citation type="journal article" date="2017" name="Genome Biol.">
        <title>Comparative genomics reveals high biological diversity and specific adaptations in the industrially and medically important fungal genus Aspergillus.</title>
        <authorList>
            <person name="de Vries R.P."/>
            <person name="Riley R."/>
            <person name="Wiebenga A."/>
            <person name="Aguilar-Osorio G."/>
            <person name="Amillis S."/>
            <person name="Uchima C.A."/>
            <person name="Anderluh G."/>
            <person name="Asadollahi M."/>
            <person name="Askin M."/>
            <person name="Barry K."/>
            <person name="Battaglia E."/>
            <person name="Bayram O."/>
            <person name="Benocci T."/>
            <person name="Braus-Stromeyer S.A."/>
            <person name="Caldana C."/>
            <person name="Canovas D."/>
            <person name="Cerqueira G.C."/>
            <person name="Chen F."/>
            <person name="Chen W."/>
            <person name="Choi C."/>
            <person name="Clum A."/>
            <person name="Dos Santos R.A."/>
            <person name="Damasio A.R."/>
            <person name="Diallinas G."/>
            <person name="Emri T."/>
            <person name="Fekete E."/>
            <person name="Flipphi M."/>
            <person name="Freyberg S."/>
            <person name="Gallo A."/>
            <person name="Gournas C."/>
            <person name="Habgood R."/>
            <person name="Hainaut M."/>
            <person name="Harispe M.L."/>
            <person name="Henrissat B."/>
            <person name="Hilden K.S."/>
            <person name="Hope R."/>
            <person name="Hossain A."/>
            <person name="Karabika E."/>
            <person name="Karaffa L."/>
            <person name="Karanyi Z."/>
            <person name="Krasevec N."/>
            <person name="Kuo A."/>
            <person name="Kusch H."/>
            <person name="LaButti K."/>
            <person name="Lagendijk E.L."/>
            <person name="Lapidus A."/>
            <person name="Levasseur A."/>
            <person name="Lindquist E."/>
            <person name="Lipzen A."/>
            <person name="Logrieco A.F."/>
            <person name="MacCabe A."/>
            <person name="Maekelae M.R."/>
            <person name="Malavazi I."/>
            <person name="Melin P."/>
            <person name="Meyer V."/>
            <person name="Mielnichuk N."/>
            <person name="Miskei M."/>
            <person name="Molnar A.P."/>
            <person name="Mule G."/>
            <person name="Ngan C.Y."/>
            <person name="Orejas M."/>
            <person name="Orosz E."/>
            <person name="Ouedraogo J.P."/>
            <person name="Overkamp K.M."/>
            <person name="Park H.-S."/>
            <person name="Perrone G."/>
            <person name="Piumi F."/>
            <person name="Punt P.J."/>
            <person name="Ram A.F."/>
            <person name="Ramon A."/>
            <person name="Rauscher S."/>
            <person name="Record E."/>
            <person name="Riano-Pachon D.M."/>
            <person name="Robert V."/>
            <person name="Roehrig J."/>
            <person name="Ruller R."/>
            <person name="Salamov A."/>
            <person name="Salih N.S."/>
            <person name="Samson R.A."/>
            <person name="Sandor E."/>
            <person name="Sanguinetti M."/>
            <person name="Schuetze T."/>
            <person name="Sepcic K."/>
            <person name="Shelest E."/>
            <person name="Sherlock G."/>
            <person name="Sophianopoulou V."/>
            <person name="Squina F.M."/>
            <person name="Sun H."/>
            <person name="Susca A."/>
            <person name="Todd R.B."/>
            <person name="Tsang A."/>
            <person name="Unkles S.E."/>
            <person name="van de Wiele N."/>
            <person name="van Rossen-Uffink D."/>
            <person name="Oliveira J.V."/>
            <person name="Vesth T.C."/>
            <person name="Visser J."/>
            <person name="Yu J.-H."/>
            <person name="Zhou M."/>
            <person name="Andersen M.R."/>
            <person name="Archer D.B."/>
            <person name="Baker S.E."/>
            <person name="Benoit I."/>
            <person name="Brakhage A.A."/>
            <person name="Braus G.H."/>
            <person name="Fischer R."/>
            <person name="Frisvad J.C."/>
            <person name="Goldman G.H."/>
            <person name="Houbraken J."/>
            <person name="Oakley B."/>
            <person name="Pocsi I."/>
            <person name="Scazzocchio C."/>
            <person name="Seiboth B."/>
            <person name="vanKuyk P.A."/>
            <person name="Wortman J."/>
            <person name="Dyer P.S."/>
            <person name="Grigoriev I.V."/>
        </authorList>
    </citation>
    <scope>NUCLEOTIDE SEQUENCE [LARGE SCALE GENOMIC DNA]</scope>
    <source>
        <strain evidence="5">CBS 583.65</strain>
    </source>
</reference>
<dbReference type="GO" id="GO:0004806">
    <property type="term" value="F:triacylglycerol lipase activity"/>
    <property type="evidence" value="ECO:0007669"/>
    <property type="project" value="UniProtKB-UniRule"/>
</dbReference>